<dbReference type="EMBL" id="JAGMUU010000012">
    <property type="protein sequence ID" value="KAH7141394.1"/>
    <property type="molecule type" value="Genomic_DNA"/>
</dbReference>
<evidence type="ECO:0000256" key="1">
    <source>
        <dbReference type="SAM" id="MobiDB-lite"/>
    </source>
</evidence>
<dbReference type="AlphaFoldDB" id="A0A9P9J500"/>
<name>A0A9P9J500_9HYPO</name>
<reference evidence="2" key="1">
    <citation type="journal article" date="2021" name="Nat. Commun.">
        <title>Genetic determinants of endophytism in the Arabidopsis root mycobiome.</title>
        <authorList>
            <person name="Mesny F."/>
            <person name="Miyauchi S."/>
            <person name="Thiergart T."/>
            <person name="Pickel B."/>
            <person name="Atanasova L."/>
            <person name="Karlsson M."/>
            <person name="Huettel B."/>
            <person name="Barry K.W."/>
            <person name="Haridas S."/>
            <person name="Chen C."/>
            <person name="Bauer D."/>
            <person name="Andreopoulos W."/>
            <person name="Pangilinan J."/>
            <person name="LaButti K."/>
            <person name="Riley R."/>
            <person name="Lipzen A."/>
            <person name="Clum A."/>
            <person name="Drula E."/>
            <person name="Henrissat B."/>
            <person name="Kohler A."/>
            <person name="Grigoriev I.V."/>
            <person name="Martin F.M."/>
            <person name="Hacquard S."/>
        </authorList>
    </citation>
    <scope>NUCLEOTIDE SEQUENCE</scope>
    <source>
        <strain evidence="2">MPI-CAGE-AT-0021</strain>
    </source>
</reference>
<comment type="caution">
    <text evidence="2">The sequence shown here is derived from an EMBL/GenBank/DDBJ whole genome shotgun (WGS) entry which is preliminary data.</text>
</comment>
<evidence type="ECO:0000313" key="3">
    <source>
        <dbReference type="Proteomes" id="UP000717696"/>
    </source>
</evidence>
<proteinExistence type="predicted"/>
<organism evidence="2 3">
    <name type="scientific">Dactylonectria estremocensis</name>
    <dbReference type="NCBI Taxonomy" id="1079267"/>
    <lineage>
        <taxon>Eukaryota</taxon>
        <taxon>Fungi</taxon>
        <taxon>Dikarya</taxon>
        <taxon>Ascomycota</taxon>
        <taxon>Pezizomycotina</taxon>
        <taxon>Sordariomycetes</taxon>
        <taxon>Hypocreomycetidae</taxon>
        <taxon>Hypocreales</taxon>
        <taxon>Nectriaceae</taxon>
        <taxon>Dactylonectria</taxon>
    </lineage>
</organism>
<dbReference type="Proteomes" id="UP000717696">
    <property type="component" value="Unassembled WGS sequence"/>
</dbReference>
<evidence type="ECO:0000313" key="2">
    <source>
        <dbReference type="EMBL" id="KAH7141394.1"/>
    </source>
</evidence>
<sequence length="184" mass="20120">MIQHFTIYQARPLRVLNQHAPRSPCPHKRRGSPWPSTEDITGTSAQSADSNVILAISLVWAVSSVLSSSSVGLMDGLVLAGLAVKASNVCPPTLTSPSKKQFATNLHRRPTQRASPHYLTYWSRSIGSTKLDIMPTPATFRSKNELASPLTFRGFPSFLHHDYEAVATRLFLLGVHQVFGGNNA</sequence>
<feature type="region of interest" description="Disordered" evidence="1">
    <location>
        <begin position="18"/>
        <end position="43"/>
    </location>
</feature>
<protein>
    <submittedName>
        <fullName evidence="2">Uncharacterized protein</fullName>
    </submittedName>
</protein>
<feature type="compositionally biased region" description="Polar residues" evidence="1">
    <location>
        <begin position="34"/>
        <end position="43"/>
    </location>
</feature>
<gene>
    <name evidence="2" type="ORF">B0J13DRAFT_556755</name>
</gene>
<accession>A0A9P9J500</accession>
<keyword evidence="3" id="KW-1185">Reference proteome</keyword>